<evidence type="ECO:0000313" key="2">
    <source>
        <dbReference type="EMBL" id="NRQ41504.1"/>
    </source>
</evidence>
<keyword evidence="3" id="KW-1185">Reference proteome</keyword>
<evidence type="ECO:0000313" key="3">
    <source>
        <dbReference type="Proteomes" id="UP000523161"/>
    </source>
</evidence>
<name>A0A7Y5EGM2_9GAMM</name>
<dbReference type="RefSeq" id="WP_173499748.1">
    <property type="nucleotide sequence ID" value="NZ_JABSOD010000002.1"/>
</dbReference>
<accession>A0A7Y5EGM2</accession>
<evidence type="ECO:0000256" key="1">
    <source>
        <dbReference type="SAM" id="SignalP"/>
    </source>
</evidence>
<sequence length="256" mass="29080">MFNNKIRKSLVATALTGTFALSANVLATDLKALHQEGSQIQRAAVQSQEKINTIYEQSQELLGEYRQVTDQTENLKVYNDFLATLVADQQRQINSIQRQIDGLENTNKGTVPLMFRMIDALEQFIKADIPLRTERRTARVENLRELMSRSDVQRSEQFRQILEAYSIEMGYGSELAAFQGTLTVGGNEMTVDYVHLGRLALMAQSLDGEAGWVWNKTTQSWDELPDSFMNSVTSFIKMARREAQLEMDRVPLFAAE</sequence>
<dbReference type="PIRSF" id="PIRSF028069">
    <property type="entry name" value="UCP028069"/>
    <property type="match status" value="1"/>
</dbReference>
<gene>
    <name evidence="2" type="ORF">HRH59_02800</name>
</gene>
<organism evidence="2 3">
    <name type="scientific">Rheinheimera lutimaris</name>
    <dbReference type="NCBI Taxonomy" id="2740584"/>
    <lineage>
        <taxon>Bacteria</taxon>
        <taxon>Pseudomonadati</taxon>
        <taxon>Pseudomonadota</taxon>
        <taxon>Gammaproteobacteria</taxon>
        <taxon>Chromatiales</taxon>
        <taxon>Chromatiaceae</taxon>
        <taxon>Rheinheimera</taxon>
    </lineage>
</organism>
<feature type="chain" id="PRO_5031358415" evidence="1">
    <location>
        <begin position="28"/>
        <end position="256"/>
    </location>
</feature>
<dbReference type="EMBL" id="JABSOD010000002">
    <property type="protein sequence ID" value="NRQ41504.1"/>
    <property type="molecule type" value="Genomic_DNA"/>
</dbReference>
<dbReference type="Proteomes" id="UP000523161">
    <property type="component" value="Unassembled WGS sequence"/>
</dbReference>
<keyword evidence="1" id="KW-0732">Signal</keyword>
<reference evidence="2 3" key="1">
    <citation type="submission" date="2020-06" db="EMBL/GenBank/DDBJ databases">
        <title>Rheinheimera sp. nov., a marine bacterium isolated from coastal.</title>
        <authorList>
            <person name="Yu Q."/>
            <person name="Qi Y."/>
            <person name="Pu J."/>
        </authorList>
    </citation>
    <scope>NUCLEOTIDE SEQUENCE [LARGE SCALE GENOMIC DNA]</scope>
    <source>
        <strain evidence="2 3">YQF-2</strain>
    </source>
</reference>
<feature type="signal peptide" evidence="1">
    <location>
        <begin position="1"/>
        <end position="27"/>
    </location>
</feature>
<dbReference type="InterPro" id="IPR016866">
    <property type="entry name" value="UCP028069"/>
</dbReference>
<comment type="caution">
    <text evidence="2">The sequence shown here is derived from an EMBL/GenBank/DDBJ whole genome shotgun (WGS) entry which is preliminary data.</text>
</comment>
<dbReference type="AlphaFoldDB" id="A0A7Y5EGM2"/>
<proteinExistence type="predicted"/>
<dbReference type="Pfam" id="PF11932">
    <property type="entry name" value="DUF3450"/>
    <property type="match status" value="1"/>
</dbReference>
<protein>
    <submittedName>
        <fullName evidence="2">DUF3450 domain-containing protein</fullName>
    </submittedName>
</protein>